<proteinExistence type="predicted"/>
<dbReference type="PROSITE" id="PS00211">
    <property type="entry name" value="ABC_TRANSPORTER_1"/>
    <property type="match status" value="1"/>
</dbReference>
<dbReference type="SUPFAM" id="SSF52540">
    <property type="entry name" value="P-loop containing nucleoside triphosphate hydrolases"/>
    <property type="match status" value="1"/>
</dbReference>
<dbReference type="PANTHER" id="PTHR42781">
    <property type="entry name" value="SPERMIDINE/PUTRESCINE IMPORT ATP-BINDING PROTEIN POTA"/>
    <property type="match status" value="1"/>
</dbReference>
<evidence type="ECO:0000256" key="4">
    <source>
        <dbReference type="ARBA" id="ARBA00022741"/>
    </source>
</evidence>
<dbReference type="InterPro" id="IPR003439">
    <property type="entry name" value="ABC_transporter-like_ATP-bd"/>
</dbReference>
<organism evidence="10 11">
    <name type="scientific">Nocardioides humi</name>
    <dbReference type="NCBI Taxonomy" id="449461"/>
    <lineage>
        <taxon>Bacteria</taxon>
        <taxon>Bacillati</taxon>
        <taxon>Actinomycetota</taxon>
        <taxon>Actinomycetes</taxon>
        <taxon>Propionibacteriales</taxon>
        <taxon>Nocardioidaceae</taxon>
        <taxon>Nocardioides</taxon>
    </lineage>
</organism>
<evidence type="ECO:0000259" key="9">
    <source>
        <dbReference type="PROSITE" id="PS50893"/>
    </source>
</evidence>
<dbReference type="InterPro" id="IPR003593">
    <property type="entry name" value="AAA+_ATPase"/>
</dbReference>
<sequence>MSVLDLQGVTVAFDGTVAVDDVDLAVADGAVLAVLGPSGCGKSTLLRAVAGLEPLAAGRIAWDGADLAGTPTHRRGFALMFQDGQLFDHLTVARNVGYARRLQGLSRTAVRAEVADLLDLVGLGGYADRLPRTLSGGERQRVALARSLAARPRLLLLDEPLSALDAGLRGRLAADLRQILTESGTTALLVTHDQDEAFAVADRLAVMRAGRIVQEGPTGEVWAAPADADTAFFLGYGRVLTGAPAATLLRHAGREPAPAVALRASAVLAGPDLRDGLPAVVRSFRPTPDAGRLVVSVEGVGELDAVGVPGWVPEPGRPVVVRVEPHGIAVLPGGAAGPAGEAP</sequence>
<keyword evidence="11" id="KW-1185">Reference proteome</keyword>
<feature type="domain" description="ABC transporter" evidence="9">
    <location>
        <begin position="4"/>
        <end position="234"/>
    </location>
</feature>
<dbReference type="Pfam" id="PF00005">
    <property type="entry name" value="ABC_tran"/>
    <property type="match status" value="1"/>
</dbReference>
<evidence type="ECO:0000256" key="6">
    <source>
        <dbReference type="ARBA" id="ARBA00023004"/>
    </source>
</evidence>
<evidence type="ECO:0000256" key="5">
    <source>
        <dbReference type="ARBA" id="ARBA00022840"/>
    </source>
</evidence>
<dbReference type="Gene3D" id="3.40.50.300">
    <property type="entry name" value="P-loop containing nucleotide triphosphate hydrolases"/>
    <property type="match status" value="1"/>
</dbReference>
<evidence type="ECO:0000313" key="11">
    <source>
        <dbReference type="Proteomes" id="UP001500842"/>
    </source>
</evidence>
<keyword evidence="4" id="KW-0547">Nucleotide-binding</keyword>
<dbReference type="CDD" id="cd03259">
    <property type="entry name" value="ABC_Carb_Solutes_like"/>
    <property type="match status" value="1"/>
</dbReference>
<dbReference type="RefSeq" id="WP_344111599.1">
    <property type="nucleotide sequence ID" value="NZ_BAAAOR010000012.1"/>
</dbReference>
<keyword evidence="5" id="KW-0067">ATP-binding</keyword>
<reference evidence="10 11" key="1">
    <citation type="journal article" date="2019" name="Int. J. Syst. Evol. Microbiol.">
        <title>The Global Catalogue of Microorganisms (GCM) 10K type strain sequencing project: providing services to taxonomists for standard genome sequencing and annotation.</title>
        <authorList>
            <consortium name="The Broad Institute Genomics Platform"/>
            <consortium name="The Broad Institute Genome Sequencing Center for Infectious Disease"/>
            <person name="Wu L."/>
            <person name="Ma J."/>
        </authorList>
    </citation>
    <scope>NUCLEOTIDE SEQUENCE [LARGE SCALE GENOMIC DNA]</scope>
    <source>
        <strain evidence="10 11">JCM 14942</strain>
    </source>
</reference>
<protein>
    <recommendedName>
        <fullName evidence="9">ABC transporter domain-containing protein</fullName>
    </recommendedName>
</protein>
<evidence type="ECO:0000256" key="2">
    <source>
        <dbReference type="ARBA" id="ARBA00022475"/>
    </source>
</evidence>
<dbReference type="InterPro" id="IPR050093">
    <property type="entry name" value="ABC_SmlMolc_Importer"/>
</dbReference>
<evidence type="ECO:0000256" key="7">
    <source>
        <dbReference type="ARBA" id="ARBA00023065"/>
    </source>
</evidence>
<evidence type="ECO:0000256" key="3">
    <source>
        <dbReference type="ARBA" id="ARBA00022496"/>
    </source>
</evidence>
<dbReference type="Proteomes" id="UP001500842">
    <property type="component" value="Unassembled WGS sequence"/>
</dbReference>
<dbReference type="PANTHER" id="PTHR42781:SF4">
    <property type="entry name" value="SPERMIDINE_PUTRESCINE IMPORT ATP-BINDING PROTEIN POTA"/>
    <property type="match status" value="1"/>
</dbReference>
<name>A0ABN2A4F1_9ACTN</name>
<comment type="caution">
    <text evidence="10">The sequence shown here is derived from an EMBL/GenBank/DDBJ whole genome shotgun (WGS) entry which is preliminary data.</text>
</comment>
<keyword evidence="7" id="KW-0406">Ion transport</keyword>
<evidence type="ECO:0000256" key="1">
    <source>
        <dbReference type="ARBA" id="ARBA00022448"/>
    </source>
</evidence>
<evidence type="ECO:0000256" key="8">
    <source>
        <dbReference type="ARBA" id="ARBA00023136"/>
    </source>
</evidence>
<gene>
    <name evidence="10" type="ORF">GCM10009788_14340</name>
</gene>
<dbReference type="InterPro" id="IPR017871">
    <property type="entry name" value="ABC_transporter-like_CS"/>
</dbReference>
<dbReference type="InterPro" id="IPR027417">
    <property type="entry name" value="P-loop_NTPase"/>
</dbReference>
<keyword evidence="3" id="KW-0410">Iron transport</keyword>
<dbReference type="InterPro" id="IPR015853">
    <property type="entry name" value="ABC_transpr_FbpC"/>
</dbReference>
<keyword evidence="8" id="KW-0472">Membrane</keyword>
<dbReference type="PROSITE" id="PS50893">
    <property type="entry name" value="ABC_TRANSPORTER_2"/>
    <property type="match status" value="1"/>
</dbReference>
<evidence type="ECO:0000313" key="10">
    <source>
        <dbReference type="EMBL" id="GAA1511116.1"/>
    </source>
</evidence>
<dbReference type="SMART" id="SM00382">
    <property type="entry name" value="AAA"/>
    <property type="match status" value="1"/>
</dbReference>
<keyword evidence="1" id="KW-0813">Transport</keyword>
<accession>A0ABN2A4F1</accession>
<keyword evidence="6" id="KW-0408">Iron</keyword>
<dbReference type="EMBL" id="BAAAOR010000012">
    <property type="protein sequence ID" value="GAA1511116.1"/>
    <property type="molecule type" value="Genomic_DNA"/>
</dbReference>
<keyword evidence="2" id="KW-1003">Cell membrane</keyword>